<dbReference type="SUPFAM" id="SSF53756">
    <property type="entry name" value="UDP-Glycosyltransferase/glycogen phosphorylase"/>
    <property type="match status" value="1"/>
</dbReference>
<proteinExistence type="predicted"/>
<dbReference type="AlphaFoldDB" id="A0A6S6SP10"/>
<evidence type="ECO:0000256" key="3">
    <source>
        <dbReference type="SAM" id="Coils"/>
    </source>
</evidence>
<gene>
    <name evidence="6" type="ORF">HELGO_WM13971</name>
</gene>
<keyword evidence="3" id="KW-0175">Coiled coil</keyword>
<accession>A0A6S6SP10</accession>
<evidence type="ECO:0000259" key="5">
    <source>
        <dbReference type="Pfam" id="PF13439"/>
    </source>
</evidence>
<protein>
    <submittedName>
        <fullName evidence="6">Glycosyl transferase family 1</fullName>
    </submittedName>
</protein>
<name>A0A6S6SP10_9BACT</name>
<evidence type="ECO:0000256" key="2">
    <source>
        <dbReference type="ARBA" id="ARBA00022679"/>
    </source>
</evidence>
<dbReference type="InterPro" id="IPR001296">
    <property type="entry name" value="Glyco_trans_1"/>
</dbReference>
<keyword evidence="1" id="KW-0328">Glycosyltransferase</keyword>
<dbReference type="InterPro" id="IPR028098">
    <property type="entry name" value="Glyco_trans_4-like_N"/>
</dbReference>
<dbReference type="Pfam" id="PF13439">
    <property type="entry name" value="Glyco_transf_4"/>
    <property type="match status" value="1"/>
</dbReference>
<evidence type="ECO:0000256" key="1">
    <source>
        <dbReference type="ARBA" id="ARBA00022676"/>
    </source>
</evidence>
<sequence>MIKVANVVFNGFTNDSRVLKESISLSKNGYQVEVIAHGDKGLIDDEEVENFRVRRFSYLDRTTTLGKFQKLKAYMNYMKESIHYCKNFDILHCNDLITLPIGFVIKKFYNNNIKIVYDAHEYETEMNGLSQTSKKISKVLEKFLIKYVDTMITVSAGIADEYVKLYNIEKPSLILNTPPHKNVIKKDIFREVFDITTEQRIFLYQGSLSKGRGIEILVETFKSLDSSTVIVFMGYGQLANFLKLSAHENENIYFHDAMKPDVLLDYTSSADFGISTIEDTCLSYHYCLPNKMFEYIMAEVPVIVSNLPEMKRIVLDNAVGLVVDENSVEGLKKAIIESTHLNKNELNQNLKSLKKIYNWEEQEKVLLRIYKELEG</sequence>
<dbReference type="PANTHER" id="PTHR12526">
    <property type="entry name" value="GLYCOSYLTRANSFERASE"/>
    <property type="match status" value="1"/>
</dbReference>
<feature type="coiled-coil region" evidence="3">
    <location>
        <begin position="336"/>
        <end position="363"/>
    </location>
</feature>
<dbReference type="PANTHER" id="PTHR12526:SF629">
    <property type="entry name" value="TEICHURONIC ACID BIOSYNTHESIS GLYCOSYLTRANSFERASE TUAH-RELATED"/>
    <property type="match status" value="1"/>
</dbReference>
<dbReference type="Pfam" id="PF00534">
    <property type="entry name" value="Glycos_transf_1"/>
    <property type="match status" value="1"/>
</dbReference>
<feature type="domain" description="Glycosyl transferase family 1" evidence="4">
    <location>
        <begin position="186"/>
        <end position="350"/>
    </location>
</feature>
<keyword evidence="2 6" id="KW-0808">Transferase</keyword>
<feature type="domain" description="Glycosyltransferase subfamily 4-like N-terminal" evidence="5">
    <location>
        <begin position="24"/>
        <end position="170"/>
    </location>
</feature>
<evidence type="ECO:0000259" key="4">
    <source>
        <dbReference type="Pfam" id="PF00534"/>
    </source>
</evidence>
<evidence type="ECO:0000313" key="6">
    <source>
        <dbReference type="EMBL" id="CAA6810209.1"/>
    </source>
</evidence>
<dbReference type="EMBL" id="CACVAU010000033">
    <property type="protein sequence ID" value="CAA6810209.1"/>
    <property type="molecule type" value="Genomic_DNA"/>
</dbReference>
<dbReference type="Gene3D" id="3.40.50.2000">
    <property type="entry name" value="Glycogen Phosphorylase B"/>
    <property type="match status" value="2"/>
</dbReference>
<organism evidence="6">
    <name type="scientific">uncultured Sulfurovum sp</name>
    <dbReference type="NCBI Taxonomy" id="269237"/>
    <lineage>
        <taxon>Bacteria</taxon>
        <taxon>Pseudomonadati</taxon>
        <taxon>Campylobacterota</taxon>
        <taxon>Epsilonproteobacteria</taxon>
        <taxon>Campylobacterales</taxon>
        <taxon>Sulfurovaceae</taxon>
        <taxon>Sulfurovum</taxon>
        <taxon>environmental samples</taxon>
    </lineage>
</organism>
<dbReference type="GO" id="GO:0016757">
    <property type="term" value="F:glycosyltransferase activity"/>
    <property type="evidence" value="ECO:0007669"/>
    <property type="project" value="UniProtKB-KW"/>
</dbReference>
<reference evidence="6" key="1">
    <citation type="submission" date="2020-01" db="EMBL/GenBank/DDBJ databases">
        <authorList>
            <person name="Meier V. D."/>
            <person name="Meier V D."/>
        </authorList>
    </citation>
    <scope>NUCLEOTIDE SEQUENCE</scope>
    <source>
        <strain evidence="6">HLG_WM_MAG_05</strain>
    </source>
</reference>